<evidence type="ECO:0000313" key="3">
    <source>
        <dbReference type="Proteomes" id="UP001497482"/>
    </source>
</evidence>
<dbReference type="EMBL" id="OZ035842">
    <property type="protein sequence ID" value="CAL1594523.1"/>
    <property type="molecule type" value="Genomic_DNA"/>
</dbReference>
<feature type="region of interest" description="Disordered" evidence="1">
    <location>
        <begin position="207"/>
        <end position="229"/>
    </location>
</feature>
<keyword evidence="3" id="KW-1185">Reference proteome</keyword>
<feature type="region of interest" description="Disordered" evidence="1">
    <location>
        <begin position="145"/>
        <end position="166"/>
    </location>
</feature>
<dbReference type="AlphaFoldDB" id="A0AAV2KWQ9"/>
<protein>
    <submittedName>
        <fullName evidence="2">Uncharacterized protein</fullName>
    </submittedName>
</protein>
<organism evidence="2 3">
    <name type="scientific">Knipowitschia caucasica</name>
    <name type="common">Caucasian dwarf goby</name>
    <name type="synonym">Pomatoschistus caucasicus</name>
    <dbReference type="NCBI Taxonomy" id="637954"/>
    <lineage>
        <taxon>Eukaryota</taxon>
        <taxon>Metazoa</taxon>
        <taxon>Chordata</taxon>
        <taxon>Craniata</taxon>
        <taxon>Vertebrata</taxon>
        <taxon>Euteleostomi</taxon>
        <taxon>Actinopterygii</taxon>
        <taxon>Neopterygii</taxon>
        <taxon>Teleostei</taxon>
        <taxon>Neoteleostei</taxon>
        <taxon>Acanthomorphata</taxon>
        <taxon>Gobiaria</taxon>
        <taxon>Gobiiformes</taxon>
        <taxon>Gobioidei</taxon>
        <taxon>Gobiidae</taxon>
        <taxon>Gobiinae</taxon>
        <taxon>Knipowitschia</taxon>
    </lineage>
</organism>
<evidence type="ECO:0000256" key="1">
    <source>
        <dbReference type="SAM" id="MobiDB-lite"/>
    </source>
</evidence>
<gene>
    <name evidence="2" type="ORF">KC01_LOCUS23476</name>
</gene>
<dbReference type="Proteomes" id="UP001497482">
    <property type="component" value="Chromosome 20"/>
</dbReference>
<accession>A0AAV2KWQ9</accession>
<sequence length="229" mass="24587">MESYNNQQNFCSPGEAAPTIPGDAARILRPQGGGCHVSRCSSIRTHPRQVRPTSAPRGWSGGGSVDGTHGTGRWSLGSGSSHGVPSQCPDPPQQVTQFKNHTSGQYALMTPAQALTLVASPILHLKPKKHPPLIPVFPAQVPPNQTTWKTPLRQTKIPRPGPVRRHASPNRKILVVPQTLLLHGKVTLPTPRQAQLITLRKAGILEQDKKGSRPRGALGSRQALAHEGP</sequence>
<proteinExistence type="predicted"/>
<evidence type="ECO:0000313" key="2">
    <source>
        <dbReference type="EMBL" id="CAL1594523.1"/>
    </source>
</evidence>
<name>A0AAV2KWQ9_KNICA</name>
<reference evidence="2 3" key="1">
    <citation type="submission" date="2024-04" db="EMBL/GenBank/DDBJ databases">
        <authorList>
            <person name="Waldvogel A.-M."/>
            <person name="Schoenle A."/>
        </authorList>
    </citation>
    <scope>NUCLEOTIDE SEQUENCE [LARGE SCALE GENOMIC DNA]</scope>
</reference>
<feature type="region of interest" description="Disordered" evidence="1">
    <location>
        <begin position="36"/>
        <end position="97"/>
    </location>
</feature>